<dbReference type="InterPro" id="IPR000008">
    <property type="entry name" value="C2_dom"/>
</dbReference>
<feature type="transmembrane region" description="Helical" evidence="2">
    <location>
        <begin position="157"/>
        <end position="176"/>
    </location>
</feature>
<dbReference type="Gene3D" id="2.60.40.150">
    <property type="entry name" value="C2 domain"/>
    <property type="match status" value="1"/>
</dbReference>
<dbReference type="SUPFAM" id="SSF49562">
    <property type="entry name" value="C2 domain (Calcium/lipid-binding domain, CaLB)"/>
    <property type="match status" value="1"/>
</dbReference>
<evidence type="ECO:0000256" key="1">
    <source>
        <dbReference type="SAM" id="MobiDB-lite"/>
    </source>
</evidence>
<feature type="transmembrane region" description="Helical" evidence="2">
    <location>
        <begin position="271"/>
        <end position="288"/>
    </location>
</feature>
<feature type="compositionally biased region" description="Basic and acidic residues" evidence="1">
    <location>
        <begin position="1031"/>
        <end position="1051"/>
    </location>
</feature>
<dbReference type="InterPro" id="IPR011047">
    <property type="entry name" value="Quinoprotein_ADH-like_sf"/>
</dbReference>
<dbReference type="Proteomes" id="UP000285060">
    <property type="component" value="Unassembled WGS sequence"/>
</dbReference>
<dbReference type="SMART" id="SM00239">
    <property type="entry name" value="C2"/>
    <property type="match status" value="1"/>
</dbReference>
<dbReference type="InterPro" id="IPR001680">
    <property type="entry name" value="WD40_rpt"/>
</dbReference>
<organism evidence="4 5">
    <name type="scientific">Aphanomyces invadans</name>
    <dbReference type="NCBI Taxonomy" id="157072"/>
    <lineage>
        <taxon>Eukaryota</taxon>
        <taxon>Sar</taxon>
        <taxon>Stramenopiles</taxon>
        <taxon>Oomycota</taxon>
        <taxon>Saprolegniomycetes</taxon>
        <taxon>Saprolegniales</taxon>
        <taxon>Verrucalvaceae</taxon>
        <taxon>Aphanomyces</taxon>
    </lineage>
</organism>
<name>A0A418AVK3_9STRA</name>
<dbReference type="PANTHER" id="PTHR13950">
    <property type="entry name" value="RABCONNECTIN-RELATED"/>
    <property type="match status" value="1"/>
</dbReference>
<evidence type="ECO:0000313" key="5">
    <source>
        <dbReference type="Proteomes" id="UP000285060"/>
    </source>
</evidence>
<dbReference type="Pfam" id="PF00168">
    <property type="entry name" value="C2"/>
    <property type="match status" value="1"/>
</dbReference>
<proteinExistence type="predicted"/>
<dbReference type="PROSITE" id="PS50004">
    <property type="entry name" value="C2"/>
    <property type="match status" value="1"/>
</dbReference>
<feature type="region of interest" description="Disordered" evidence="1">
    <location>
        <begin position="1632"/>
        <end position="1656"/>
    </location>
</feature>
<dbReference type="InterPro" id="IPR052208">
    <property type="entry name" value="DmX-like/RAVE_component"/>
</dbReference>
<dbReference type="EMBL" id="QUSY01000431">
    <property type="protein sequence ID" value="RHY29504.1"/>
    <property type="molecule type" value="Genomic_DNA"/>
</dbReference>
<reference evidence="4 5" key="1">
    <citation type="submission" date="2018-08" db="EMBL/GenBank/DDBJ databases">
        <title>Aphanomyces genome sequencing and annotation.</title>
        <authorList>
            <person name="Minardi D."/>
            <person name="Oidtmann B."/>
            <person name="Van Der Giezen M."/>
            <person name="Studholme D.J."/>
        </authorList>
    </citation>
    <scope>NUCLEOTIDE SEQUENCE [LARGE SCALE GENOMIC DNA]</scope>
    <source>
        <strain evidence="4 5">NJM0002</strain>
    </source>
</reference>
<dbReference type="SUPFAM" id="SSF50998">
    <property type="entry name" value="Quinoprotein alcohol dehydrogenase-like"/>
    <property type="match status" value="1"/>
</dbReference>
<feature type="transmembrane region" description="Helical" evidence="2">
    <location>
        <begin position="216"/>
        <end position="235"/>
    </location>
</feature>
<evidence type="ECO:0000313" key="4">
    <source>
        <dbReference type="EMBL" id="RHY29504.1"/>
    </source>
</evidence>
<gene>
    <name evidence="4" type="ORF">DYB32_006899</name>
</gene>
<comment type="caution">
    <text evidence="4">The sequence shown here is derived from an EMBL/GenBank/DDBJ whole genome shotgun (WGS) entry which is preliminary data.</text>
</comment>
<dbReference type="CDD" id="cd00030">
    <property type="entry name" value="C2"/>
    <property type="match status" value="1"/>
</dbReference>
<dbReference type="VEuPathDB" id="FungiDB:H310_12291"/>
<feature type="region of interest" description="Disordered" evidence="1">
    <location>
        <begin position="1031"/>
        <end position="1055"/>
    </location>
</feature>
<keyword evidence="2" id="KW-0812">Transmembrane</keyword>
<dbReference type="SMART" id="SM00320">
    <property type="entry name" value="WD40"/>
    <property type="match status" value="3"/>
</dbReference>
<dbReference type="InterPro" id="IPR022033">
    <property type="entry name" value="Rav1p_C"/>
</dbReference>
<dbReference type="InterPro" id="IPR015943">
    <property type="entry name" value="WD40/YVTN_repeat-like_dom_sf"/>
</dbReference>
<dbReference type="PANTHER" id="PTHR13950:SF9">
    <property type="entry name" value="RABCONNECTIN-3A"/>
    <property type="match status" value="1"/>
</dbReference>
<dbReference type="GO" id="GO:0007035">
    <property type="term" value="P:vacuolar acidification"/>
    <property type="evidence" value="ECO:0007669"/>
    <property type="project" value="TreeGrafter"/>
</dbReference>
<keyword evidence="2" id="KW-1133">Transmembrane helix</keyword>
<feature type="compositionally biased region" description="Polar residues" evidence="1">
    <location>
        <begin position="1641"/>
        <end position="1650"/>
    </location>
</feature>
<dbReference type="Gene3D" id="2.130.10.10">
    <property type="entry name" value="YVTN repeat-like/Quinoprotein amine dehydrogenase"/>
    <property type="match status" value="1"/>
</dbReference>
<accession>A0A418AVK3</accession>
<feature type="transmembrane region" description="Helical" evidence="2">
    <location>
        <begin position="115"/>
        <end position="137"/>
    </location>
</feature>
<dbReference type="GO" id="GO:0043291">
    <property type="term" value="C:RAVE complex"/>
    <property type="evidence" value="ECO:0007669"/>
    <property type="project" value="TreeGrafter"/>
</dbReference>
<dbReference type="Pfam" id="PF12234">
    <property type="entry name" value="Rav1p_C"/>
    <property type="match status" value="1"/>
</dbReference>
<sequence>MDSDDDCRPRDSTWLYRSTQDAESLANLDGLDWAELRGTDVDTSTMPRTFSRTSCAAIVHDCPLPKLKKHPSKSNVVDAMLPKAHPKQIFVQQWTTCVTPVPGKEMIQSHAAAPLIPVGWVVGSVAAVSSTLVGAALFHADDLRSSLSLDAFPRATLILVVHVALGALSFVGGVAGDRAVHRMHVGPTFLHCALAQLSATSIIHGLFNALVAASTAAYVVLAVLAALSTATLVGMHMTTYRRWLDPAPTNLASLGVYISGISLLWRGYLAGVAGMVLGGALCAMSLICSHDDVHLYGKQFAVATGGVVLVVLGWLWTIFWGVAMVHPSGALRAWAVAPPPPADLVSPASPDKDSLPSEPEVAPVSPMECMAPTLALVVFSSFVRGQLYAMYVLQACQCSLQLVGDVTYNPEYTAVVTHVIALAVAPGIPRLFPRLPSRLGLAMLLYLMASFMSGIVELYRRSSSRFSDADLVDRTGPPTCHKNPSAYSIIWTGNLMSSEPFHEHAITRAIWNSRRVCLLSLSSTALLLHTPDREKKIPCSSFTLQWHLQLDPDSVADVAFSRCGQSLLLGGTNGLSVWNATSPTDFQLWWEDTAHPCDFVVFSPSRTVFASHEMLSTDVYVWRHAGRAGSVPRAQVLGHDEEVEYISWKPTHYQPQTSDDHDGTRSSQWDEPACVLLTLTRSKTVRIWTEQPSSDRSDGRSSDVVMTCIVFLQPSLEMDIIHAQWIVPRAQNISQEYFGPAASAAALPRERLQDWLSVVDSKGVLHVWTVDALHLPTQSQLLQTGFVFKVDGEDETLGGTSTSLVASYQIAGYASQGFLSSVSILLERTDQVLLSYQVAWTPRHPPVLKEKSWYRGHTAPIAALATHPSLPLVVSVSHPRDGVSELIIFWLSLSMFTSESHFVPSCILQGPAIAAVHWIPTRHFQARPLLLVSYASGRWEIFSPYDSQLNTLLESPRIRHQHTADASSYSFSRLRNDTMVYPWTYHEHVLGESGFEYEVSLVPHPEFGLGLTFTLVNDKIVVAGFTTGKSDKTIDDGGSGDAKDEAKDDRVQPPGLELPAAASRQISLHDECISVNNISMKGKLPIDLKAAVAAAPPHTPVMMRFRTPGSRPGVHDPSSAMAKMQHWSISSQDGESDDSNRSEQGDVDDVDDVHDVPVKPHGRGNTTSNRRPRPRRSTQVVVSGGCITKFGGWSSLGHVELPCTYADLAVAPLYSDKGGFVSDAVVLFGVTTDTRDLHCWMGVEYRKGEFEFFQLNITAPPDSLTGITAVGAERDYRQRAFETSSTLDSKTSATPVWNALLFIGDDAGCIHHWRCRVSQHCRTMDMSLVHSSTTQGLPEAASTTAMLHPSAFFRRGYAMPPSTSYADGLDAARRPKGVFHMELDDPNRLAVVYTDQPESLYIWEGESGLGMLRLEAIIASEGRGHIVGFCWCSGHVEFHVDPLAVHFATSLVIYSYDLHLQTWVPESEQSVFYPLFDCTRDASALILAAGSPFPGSTVSYHEVPTVLGKWDVHRHAVTTDQPDASANDQKHCPVWHPYTVLTTLCGMPARVGLTHTTLADYRPAYDVQLAFGEAEQMLKLLAHVLEDDASTDLSAENGVLVYLHEKKTFGRRASVGRFTTTAGAPTGLSRAEDLFAPSHGSMPSTGNTSAAAVAASPTHQESLTAREIDTLVTALDAVLRKHTQKVSVRYEEQEHRNAYVLFDSFELEHVLELKSLILFVQKMQSCLLNGYDLPAQRYFVAYLLTTCLQEVVQKTDDYVAVSNDPLAQYEDSTSSFVPTVDSYLHEIPSSSVIWALHSQSQNLLVDQCIHPQALWDDLRPLWPGMWVRDPVKLRSIVEKVAKCTFTRTKDAMNVSLLYIALKKQTILGALAKVSKVESNKTLAEFLAHDFTDERWSVAAIRNAYSLLRKKQYELAAAFFLLPTPPRLQESLRIIIGRLHDPSLAMVVARLVECDQAPPTAYGLDDGSDIFHVGEQTTEILRNDLVPLFRSQHNRWLESAALWWLHEFDQAAAVLQPSSQLVDVVDKSLLDTMQTRASAAPASLSLVLRTKMAMDFFINLTSLPLYFQFSYCEVQQPLLKFAYAKLVDIHPTLTEEEVLTTKTDIDLAYSFTAYVCKHTGLSDTALLQMLQARHLLQVHVKKNFLYMLDTHHSSSSVLSTDQGPMRSRLNSQHSQVMSPRAHFFGSPRIARNNLARRTSSTPFSLDFTANEVAPDTTECDYLLLPEHEHHGGDSDKAPTSLWPKPEIADMECRRWSSSAFVGKMIGMRVAREMISHFRLQVDPSGDNHHGFLKELLDPLAVQFKVDRQYILEATLSVLQPHAPLHLVECCFVLSELDRTHVMQEWIQCVSLSMLHATSHFPTVDWTDDVLREWKHLTAQLRHLQLLCDDNVLSFASPIRRTMQWAMQLGLVVLAWCTNHPEKLHDVITTDNSTVLDTFLVQPVDAAVHPCHPLNFGYTFLTQSTHLTSHLLRVRQLYSTILMTQIVRTVYCNDQQALLTSPDNFNDVTDNGCNGLYMPKTLWRAWTRHPLAGLKRWYLAMEAHVQLELHRIVLAEAACECGHYGIDLAVRPWQSLAVDNAVAPLDPNAVADEDVLLWMQHPLSGVPTTLRRYRVDPRVYVQCFTLKDAYVWLHDRGLCHTLHDTHVWLGRWCKSHKVRWLVRRRSAMASHGTHSNGASAMPLSTSHHGQNGKISLELIPDEAFCFVSPWEVDAELNVHVYMHGETINGNGGGHHDHHHLAEPHGIVPDASQRPAADPACETTRLDLGWDTLLPLTSHLCDDAAKVMFPNAELKELWQAVCGEGWLVTAVQHFDADGLYMRQSQHGSSSTKQRSRYLANLFKQVQRNRLFRYLGLPHRLVAVITVELVEGKDLLASDILSHTVQSMLVHQADPYVFMTLSTESPTSPPPPTPTAWSIKSYRSRHLVATLNPKWGTEHDRFPFRLALPVHEPHDGLPKTCREALLQHAYDGPPTALHCAVYNKCKLRQHPFMGSAKINLKRLTAAQPMDGWVDLDNVSTGSLHIKISLKYQLMSSSSFDLDFGMVRCP</sequence>
<evidence type="ECO:0000256" key="2">
    <source>
        <dbReference type="SAM" id="Phobius"/>
    </source>
</evidence>
<protein>
    <recommendedName>
        <fullName evidence="3">C2 domain-containing protein</fullName>
    </recommendedName>
</protein>
<feature type="region of interest" description="Disordered" evidence="1">
    <location>
        <begin position="1106"/>
        <end position="1180"/>
    </location>
</feature>
<dbReference type="InterPro" id="IPR035892">
    <property type="entry name" value="C2_domain_sf"/>
</dbReference>
<feature type="transmembrane region" description="Helical" evidence="2">
    <location>
        <begin position="300"/>
        <end position="322"/>
    </location>
</feature>
<keyword evidence="5" id="KW-1185">Reference proteome</keyword>
<keyword evidence="2" id="KW-0472">Membrane</keyword>
<evidence type="ECO:0000259" key="3">
    <source>
        <dbReference type="PROSITE" id="PS50004"/>
    </source>
</evidence>
<feature type="domain" description="C2" evidence="3">
    <location>
        <begin position="2840"/>
        <end position="3009"/>
    </location>
</feature>